<dbReference type="SUPFAM" id="SSF53807">
    <property type="entry name" value="Helical backbone' metal receptor"/>
    <property type="match status" value="1"/>
</dbReference>
<sequence length="360" mass="38444">MARRREVLQTLGAGATVALAGCSSGDGAGAAERTVTDGMGRTVAVPDRVERLVGVGPGALRQIAYLGATDRVVGVESEVGVGVTPYRLANPDLADRPVIGSAGPNAGGNTEAILGVDPDLIVFYGDPSRAETLQSQTDTPVLALDIVDIVDRESRATMFETWRLLGAVLDRGDRAETLIAFVEETIDDLAERTASIPDAEREDAYAGAISYKGAHGLATTRKRFAPFRWTGVDNVASDIDTDAPSVQIDPERLLAWDPATLFLAADNLDRARADLDDSTYASNDAIETGELYTLLPHASYHHNYGSILANATFVGKTVYPDRFADVRVAARADEIFEAMLGAPLIDDLREAYPAIERIDP</sequence>
<evidence type="ECO:0000259" key="1">
    <source>
        <dbReference type="PROSITE" id="PS50983"/>
    </source>
</evidence>
<keyword evidence="3" id="KW-1185">Reference proteome</keyword>
<dbReference type="PROSITE" id="PS51257">
    <property type="entry name" value="PROKAR_LIPOPROTEIN"/>
    <property type="match status" value="1"/>
</dbReference>
<dbReference type="PANTHER" id="PTHR30535:SF34">
    <property type="entry name" value="MOLYBDATE-BINDING PROTEIN MOLA"/>
    <property type="match status" value="1"/>
</dbReference>
<evidence type="ECO:0000313" key="2">
    <source>
        <dbReference type="EMBL" id="AWB26296.1"/>
    </source>
</evidence>
<dbReference type="InterPro" id="IPR006311">
    <property type="entry name" value="TAT_signal"/>
</dbReference>
<dbReference type="PANTHER" id="PTHR30535">
    <property type="entry name" value="VITAMIN B12-BINDING PROTEIN"/>
    <property type="match status" value="1"/>
</dbReference>
<protein>
    <submittedName>
        <fullName evidence="2">ABC transporter substrate-binding protein</fullName>
    </submittedName>
</protein>
<evidence type="ECO:0000313" key="3">
    <source>
        <dbReference type="Proteomes" id="UP000244727"/>
    </source>
</evidence>
<accession>A0A2R4WXN2</accession>
<dbReference type="AlphaFoldDB" id="A0A2R4WXN2"/>
<dbReference type="PROSITE" id="PS50983">
    <property type="entry name" value="FE_B12_PBP"/>
    <property type="match status" value="1"/>
</dbReference>
<reference evidence="2 3" key="1">
    <citation type="submission" date="2018-04" db="EMBL/GenBank/DDBJ databases">
        <title>Halococcoides cellulosivorans gen. nov., sp. nov., an extremely halophilic cellulose-utilizing haloarchaeon from hypersaline lakes.</title>
        <authorList>
            <person name="Sorokin D.Y."/>
            <person name="Toshchakov S.V."/>
            <person name="Samarov N.I."/>
            <person name="Korzhenkov A."/>
            <person name="Kublanov I.V."/>
        </authorList>
    </citation>
    <scope>NUCLEOTIDE SEQUENCE [LARGE SCALE GENOMIC DNA]</scope>
    <source>
        <strain evidence="2 3">HArcel1</strain>
    </source>
</reference>
<dbReference type="Pfam" id="PF01497">
    <property type="entry name" value="Peripla_BP_2"/>
    <property type="match status" value="1"/>
</dbReference>
<dbReference type="RefSeq" id="WP_108380665.1">
    <property type="nucleotide sequence ID" value="NZ_CP028858.1"/>
</dbReference>
<dbReference type="PROSITE" id="PS51318">
    <property type="entry name" value="TAT"/>
    <property type="match status" value="1"/>
</dbReference>
<name>A0A2R4WXN2_9EURY</name>
<dbReference type="GeneID" id="36510933"/>
<dbReference type="EMBL" id="CP028858">
    <property type="protein sequence ID" value="AWB26296.1"/>
    <property type="molecule type" value="Genomic_DNA"/>
</dbReference>
<organism evidence="2 3">
    <name type="scientific">Halococcoides cellulosivorans</name>
    <dbReference type="NCBI Taxonomy" id="1679096"/>
    <lineage>
        <taxon>Archaea</taxon>
        <taxon>Methanobacteriati</taxon>
        <taxon>Methanobacteriota</taxon>
        <taxon>Stenosarchaea group</taxon>
        <taxon>Halobacteria</taxon>
        <taxon>Halobacteriales</taxon>
        <taxon>Haloarculaceae</taxon>
        <taxon>Halococcoides</taxon>
    </lineage>
</organism>
<dbReference type="KEGG" id="harc:HARCEL1_00460"/>
<dbReference type="Proteomes" id="UP000244727">
    <property type="component" value="Chromosome"/>
</dbReference>
<proteinExistence type="predicted"/>
<dbReference type="Gene3D" id="3.40.50.1980">
    <property type="entry name" value="Nitrogenase molybdenum iron protein domain"/>
    <property type="match status" value="2"/>
</dbReference>
<dbReference type="InterPro" id="IPR050902">
    <property type="entry name" value="ABC_Transporter_SBP"/>
</dbReference>
<feature type="domain" description="Fe/B12 periplasmic-binding" evidence="1">
    <location>
        <begin position="51"/>
        <end position="322"/>
    </location>
</feature>
<gene>
    <name evidence="2" type="ORF">HARCEL1_00460</name>
</gene>
<dbReference type="InterPro" id="IPR002491">
    <property type="entry name" value="ABC_transptr_periplasmic_BD"/>
</dbReference>